<feature type="compositionally biased region" description="Polar residues" evidence="1">
    <location>
        <begin position="68"/>
        <end position="83"/>
    </location>
</feature>
<accession>A0A8S5MUD7</accession>
<feature type="region of interest" description="Disordered" evidence="1">
    <location>
        <begin position="39"/>
        <end position="105"/>
    </location>
</feature>
<evidence type="ECO:0000313" key="2">
    <source>
        <dbReference type="EMBL" id="DAD85703.1"/>
    </source>
</evidence>
<name>A0A8S5MUD7_9CAUD</name>
<evidence type="ECO:0000256" key="1">
    <source>
        <dbReference type="SAM" id="MobiDB-lite"/>
    </source>
</evidence>
<dbReference type="EMBL" id="BK014986">
    <property type="protein sequence ID" value="DAD85703.1"/>
    <property type="molecule type" value="Genomic_DNA"/>
</dbReference>
<sequence>MKVRATTNFAGEICMAVGETRDVPESIAAPLMRCGYLEMVESAPPDTSPEDPSADVQDTSPEDPPADVQNTATSEPQESVQDTSPEDPDDTSKSTSGSKKSRAKK</sequence>
<organism evidence="2">
    <name type="scientific">Siphoviridae sp. ctP6113</name>
    <dbReference type="NCBI Taxonomy" id="2826318"/>
    <lineage>
        <taxon>Viruses</taxon>
        <taxon>Duplodnaviria</taxon>
        <taxon>Heunggongvirae</taxon>
        <taxon>Uroviricota</taxon>
        <taxon>Caudoviricetes</taxon>
    </lineage>
</organism>
<protein>
    <submittedName>
        <fullName evidence="2">Uncharacterized protein</fullName>
    </submittedName>
</protein>
<reference evidence="2" key="1">
    <citation type="journal article" date="2021" name="Proc. Natl. Acad. Sci. U.S.A.">
        <title>A Catalog of Tens of Thousands of Viruses from Human Metagenomes Reveals Hidden Associations with Chronic Diseases.</title>
        <authorList>
            <person name="Tisza M.J."/>
            <person name="Buck C.B."/>
        </authorList>
    </citation>
    <scope>NUCLEOTIDE SEQUENCE</scope>
    <source>
        <strain evidence="2">CtP6113</strain>
    </source>
</reference>
<proteinExistence type="predicted"/>